<gene>
    <name evidence="3" type="ORF">ENKNEFLB_04028</name>
</gene>
<evidence type="ECO:0000313" key="4">
    <source>
        <dbReference type="Proteomes" id="UP000679307"/>
    </source>
</evidence>
<keyword evidence="4" id="KW-1185">Reference proteome</keyword>
<protein>
    <recommendedName>
        <fullName evidence="5">Benzoate transporter</fullName>
    </recommendedName>
</protein>
<dbReference type="Pfam" id="PF09826">
    <property type="entry name" value="Beta_propel"/>
    <property type="match status" value="1"/>
</dbReference>
<evidence type="ECO:0008006" key="5">
    <source>
        <dbReference type="Google" id="ProtNLM"/>
    </source>
</evidence>
<reference evidence="3 4" key="1">
    <citation type="submission" date="2021-05" db="EMBL/GenBank/DDBJ databases">
        <title>Complete genome of Nocardioides aquaticus KCTC 9944T isolated from meromictic and hypersaline Ekho Lake, Antarctica.</title>
        <authorList>
            <person name="Hwang K."/>
            <person name="Kim K.M."/>
            <person name="Choe H."/>
        </authorList>
    </citation>
    <scope>NUCLEOTIDE SEQUENCE [LARGE SCALE GENOMIC DNA]</scope>
    <source>
        <strain evidence="3 4">KCTC 9944</strain>
    </source>
</reference>
<dbReference type="InterPro" id="IPR019198">
    <property type="entry name" value="Beta_propeller_containing"/>
</dbReference>
<feature type="region of interest" description="Disordered" evidence="1">
    <location>
        <begin position="87"/>
        <end position="128"/>
    </location>
</feature>
<dbReference type="EMBL" id="CP075371">
    <property type="protein sequence ID" value="QVT81616.1"/>
    <property type="molecule type" value="Genomic_DNA"/>
</dbReference>
<evidence type="ECO:0000256" key="2">
    <source>
        <dbReference type="SAM" id="SignalP"/>
    </source>
</evidence>
<keyword evidence="2" id="KW-0732">Signal</keyword>
<accession>A0ABX8EPD3</accession>
<dbReference type="RefSeq" id="WP_214056966.1">
    <property type="nucleotide sequence ID" value="NZ_BAAAHS010000166.1"/>
</dbReference>
<proteinExistence type="predicted"/>
<organism evidence="3 4">
    <name type="scientific">Nocardioides aquaticus</name>
    <dbReference type="NCBI Taxonomy" id="160826"/>
    <lineage>
        <taxon>Bacteria</taxon>
        <taxon>Bacillati</taxon>
        <taxon>Actinomycetota</taxon>
        <taxon>Actinomycetes</taxon>
        <taxon>Propionibacteriales</taxon>
        <taxon>Nocardioidaceae</taxon>
        <taxon>Nocardioides</taxon>
    </lineage>
</organism>
<dbReference type="Proteomes" id="UP000679307">
    <property type="component" value="Chromosome"/>
</dbReference>
<evidence type="ECO:0000256" key="1">
    <source>
        <dbReference type="SAM" id="MobiDB-lite"/>
    </source>
</evidence>
<feature type="compositionally biased region" description="Low complexity" evidence="1">
    <location>
        <begin position="89"/>
        <end position="111"/>
    </location>
</feature>
<name>A0ABX8EPD3_9ACTN</name>
<evidence type="ECO:0000313" key="3">
    <source>
        <dbReference type="EMBL" id="QVT81616.1"/>
    </source>
</evidence>
<feature type="chain" id="PRO_5046091561" description="Benzoate transporter" evidence="2">
    <location>
        <begin position="29"/>
        <end position="666"/>
    </location>
</feature>
<sequence>MQRPPRPVLLPVALLALAGSFAAGSALADPGPGPVAASAPGTSCEEVRDHYVDAALPLVGPRGWVRRSPALGGLLPVEELAARDATAVRSGATAPGTPGTTRSTASSTGTTVQEEDVDEPDSVKTDGGLLARTDEGDLVLADVSGATVRETARVPLNDLEEVGDPGSPPGLELDPAAAERAELLLVDDVLVVLAHDARSTHVVSLDVTDVTDPVVREHVVHDAALVSARQHGEVVRLVLARGLPALDFQVPGGGLGRASAQEANEALVRAAPVAAWLPTRSVDRSEPTPFLDCADVAVPTADLPLGATAVVATTADDLAGTGAEQAAGAVAVAGRLRLAYESGDHLFLATSDVREPLWPVGTSVRCLDRCGSMLDGVDGLARRPVPPGTTHVLGFTLRGTSTTPAGGTEVDGVLADRWSLDEHDGVLRLALEASTETADATSVVTLEPRGGALVEVGRLDGVGRQEDLTSVRWFDDLTVLVTFRQVDPLHTVDLGDPARPTEIGVLEVPGFSSYLHPLGPRRLVGIGAGPQGPQGGRGGWGAQAGLFDVTDPTDVRRLDVVGYGAGSRAGAASDPRQLTWLPHERTVLTVVERGRRSPTAWVSTLALGGGRMEARETLVDRGSDLDRVRLVPLPDDRVVLVTGDGARFFPSATNPAATNPAPTDRG</sequence>
<feature type="signal peptide" evidence="2">
    <location>
        <begin position="1"/>
        <end position="28"/>
    </location>
</feature>